<dbReference type="RefSeq" id="WP_194114789.1">
    <property type="nucleotide sequence ID" value="NZ_JADFUA010000001.1"/>
</dbReference>
<keyword evidence="3" id="KW-1185">Reference proteome</keyword>
<name>A0A8J7FL84_9NEIS</name>
<reference evidence="2 3" key="1">
    <citation type="submission" date="2020-10" db="EMBL/GenBank/DDBJ databases">
        <title>The genome sequence of Chitinilyticum litopenaei 4Y14.</title>
        <authorList>
            <person name="Liu Y."/>
        </authorList>
    </citation>
    <scope>NUCLEOTIDE SEQUENCE [LARGE SCALE GENOMIC DNA]</scope>
    <source>
        <strain evidence="2 3">4Y14</strain>
    </source>
</reference>
<sequence length="212" mass="23266">MSRKISFSYDNVAYHGVVAAKFAAVVSLLIVSSNLSARTEQVPPQSFIEQLSKVNMIVLASVSSIAIDKVDPLYFKLNRYGGSLEEYCASRRNGSVEHVVLHISDADVIYSRDGKLNGKIKGAQITVAVGNACRAKNFLVSITGKKQGFLLGSEKFSEDGARDFSGVYFAIDPSDHDLQVDWRTSGINEFDFIQLPSVVKNIRSKIQRGRLG</sequence>
<dbReference type="EMBL" id="JADFUA010000001">
    <property type="protein sequence ID" value="MBE9608296.1"/>
    <property type="molecule type" value="Genomic_DNA"/>
</dbReference>
<evidence type="ECO:0000256" key="1">
    <source>
        <dbReference type="SAM" id="Phobius"/>
    </source>
</evidence>
<accession>A0A8J7FL84</accession>
<gene>
    <name evidence="2" type="ORF">INR99_02935</name>
</gene>
<organism evidence="2 3">
    <name type="scientific">Chitinilyticum piscinae</name>
    <dbReference type="NCBI Taxonomy" id="2866724"/>
    <lineage>
        <taxon>Bacteria</taxon>
        <taxon>Pseudomonadati</taxon>
        <taxon>Pseudomonadota</taxon>
        <taxon>Betaproteobacteria</taxon>
        <taxon>Neisseriales</taxon>
        <taxon>Chitinibacteraceae</taxon>
        <taxon>Chitinilyticum</taxon>
    </lineage>
</organism>
<feature type="transmembrane region" description="Helical" evidence="1">
    <location>
        <begin position="12"/>
        <end position="31"/>
    </location>
</feature>
<evidence type="ECO:0000313" key="2">
    <source>
        <dbReference type="EMBL" id="MBE9608296.1"/>
    </source>
</evidence>
<dbReference type="Proteomes" id="UP000604481">
    <property type="component" value="Unassembled WGS sequence"/>
</dbReference>
<protein>
    <submittedName>
        <fullName evidence="2">Uncharacterized protein</fullName>
    </submittedName>
</protein>
<keyword evidence="1" id="KW-0472">Membrane</keyword>
<comment type="caution">
    <text evidence="2">The sequence shown here is derived from an EMBL/GenBank/DDBJ whole genome shotgun (WGS) entry which is preliminary data.</text>
</comment>
<keyword evidence="1" id="KW-0812">Transmembrane</keyword>
<dbReference type="AlphaFoldDB" id="A0A8J7FL84"/>
<keyword evidence="1" id="KW-1133">Transmembrane helix</keyword>
<proteinExistence type="predicted"/>
<evidence type="ECO:0000313" key="3">
    <source>
        <dbReference type="Proteomes" id="UP000604481"/>
    </source>
</evidence>